<reference evidence="3" key="1">
    <citation type="journal article" date="2020" name="bioRxiv">
        <title>Comparative genomics of Chlamydomonas.</title>
        <authorList>
            <person name="Craig R.J."/>
            <person name="Hasan A.R."/>
            <person name="Ness R.W."/>
            <person name="Keightley P.D."/>
        </authorList>
    </citation>
    <scope>NUCLEOTIDE SEQUENCE</scope>
    <source>
        <strain evidence="3">CCAP 11/173</strain>
    </source>
</reference>
<dbReference type="InterPro" id="IPR031872">
    <property type="entry name" value="NDC10_II"/>
</dbReference>
<evidence type="ECO:0000313" key="4">
    <source>
        <dbReference type="Proteomes" id="UP000613740"/>
    </source>
</evidence>
<proteinExistence type="predicted"/>
<dbReference type="Pfam" id="PF16787">
    <property type="entry name" value="NDC10_II"/>
    <property type="match status" value="1"/>
</dbReference>
<feature type="region of interest" description="Disordered" evidence="1">
    <location>
        <begin position="600"/>
        <end position="729"/>
    </location>
</feature>
<feature type="compositionally biased region" description="Gly residues" evidence="1">
    <location>
        <begin position="1089"/>
        <end position="1098"/>
    </location>
</feature>
<dbReference type="CDD" id="cd00084">
    <property type="entry name" value="HMG-box_SF"/>
    <property type="match status" value="1"/>
</dbReference>
<organism evidence="3 4">
    <name type="scientific">Chlamydomonas schloesseri</name>
    <dbReference type="NCBI Taxonomy" id="2026947"/>
    <lineage>
        <taxon>Eukaryota</taxon>
        <taxon>Viridiplantae</taxon>
        <taxon>Chlorophyta</taxon>
        <taxon>core chlorophytes</taxon>
        <taxon>Chlorophyceae</taxon>
        <taxon>CS clade</taxon>
        <taxon>Chlamydomonadales</taxon>
        <taxon>Chlamydomonadaceae</taxon>
        <taxon>Chlamydomonas</taxon>
    </lineage>
</organism>
<evidence type="ECO:0000259" key="2">
    <source>
        <dbReference type="Pfam" id="PF16787"/>
    </source>
</evidence>
<dbReference type="GO" id="GO:0003677">
    <property type="term" value="F:DNA binding"/>
    <property type="evidence" value="ECO:0007669"/>
    <property type="project" value="InterPro"/>
</dbReference>
<feature type="region of interest" description="Disordered" evidence="1">
    <location>
        <begin position="1042"/>
        <end position="1117"/>
    </location>
</feature>
<accession>A0A836B731</accession>
<dbReference type="InterPro" id="IPR038279">
    <property type="entry name" value="Ndc10_dom2_sf"/>
</dbReference>
<dbReference type="AlphaFoldDB" id="A0A836B731"/>
<feature type="domain" description="Ndc10" evidence="2">
    <location>
        <begin position="153"/>
        <end position="388"/>
    </location>
</feature>
<feature type="region of interest" description="Disordered" evidence="1">
    <location>
        <begin position="773"/>
        <end position="802"/>
    </location>
</feature>
<feature type="compositionally biased region" description="Gly residues" evidence="1">
    <location>
        <begin position="1063"/>
        <end position="1081"/>
    </location>
</feature>
<gene>
    <name evidence="3" type="ORF">HYH02_005091</name>
</gene>
<dbReference type="EMBL" id="JAEHOD010000013">
    <property type="protein sequence ID" value="KAG2449557.1"/>
    <property type="molecule type" value="Genomic_DNA"/>
</dbReference>
<comment type="caution">
    <text evidence="3">The sequence shown here is derived from an EMBL/GenBank/DDBJ whole genome shotgun (WGS) entry which is preliminary data.</text>
</comment>
<dbReference type="SUPFAM" id="SSF47095">
    <property type="entry name" value="HMG-box"/>
    <property type="match status" value="1"/>
</dbReference>
<evidence type="ECO:0000256" key="1">
    <source>
        <dbReference type="SAM" id="MobiDB-lite"/>
    </source>
</evidence>
<keyword evidence="4" id="KW-1185">Reference proteome</keyword>
<dbReference type="OrthoDB" id="549491at2759"/>
<dbReference type="Gene3D" id="1.10.443.20">
    <property type="entry name" value="Centromere DNA-binding protein complex CBF3 subunit, domain 2"/>
    <property type="match status" value="1"/>
</dbReference>
<protein>
    <recommendedName>
        <fullName evidence="2">Ndc10 domain-containing protein</fullName>
    </recommendedName>
</protein>
<dbReference type="InterPro" id="IPR036910">
    <property type="entry name" value="HMG_box_dom_sf"/>
</dbReference>
<evidence type="ECO:0000313" key="3">
    <source>
        <dbReference type="EMBL" id="KAG2449557.1"/>
    </source>
</evidence>
<name>A0A836B731_9CHLO</name>
<dbReference type="Proteomes" id="UP000613740">
    <property type="component" value="Unassembled WGS sequence"/>
</dbReference>
<sequence length="1174" mass="122975">MGRLGYAKTTIGNASSMIRELSYLNATRRGIIEKAGENAGDYKPFRTAVKSAKKDAKGARLRKADVHAGTCNDTYTLAEYREMARLLAGGQVTMGKLRWRDLLKVSMTQLFVHLMHFGAGRGDDTRVMRLSYIGRPREVEVLSGGGARAFMLPITLYGAKHQKSDKPNYIALMRTKDVLCCAIRSLAESVFVRFVLYPEPFPDVGEADWDLRPLLRGLGTDVNEGLTYENMADWTKAVFAYLNIIIRKVTHAMRIGGSQALAMQGVPLNVIQRWGRWFEGLSILMAYLTNAPADGLLAMAGFGYHTGEQMKGKYWAPRFMATMPQPMLEELSVYLFPFLPQLRKQSAALPTTGKDRSISASSAVEVMTFLAQVAVQDSLEMADIVPSNPVVVRFANHPTWLHARNAYKDCLAKGVFSAARPVTMLDVMQQQQAQLMLYSARLEALPQLVVAQLAQVLGGGGGGASAALQCAAPLGQTSSSSLSAGAPFAQLQQLVGLGSHMAPQGIALGAYAQLQQHLGSGGSASGGWDHTGLQGTTPAPYVHQLSQQQLSGGGNSGCFPGFMGLQGAAQWTYAHQLQQQQQQLSGGSLPGFAGLHGGGISLPGVTGPQGAAPGPYAHQPPPQQLSGGGGGGCFPGFMGSQGAAPGPYTHQPPPQQLSGGGGGGCFPGFMGSQGAAPGPYTHQPPQQQLSGGGGGGFLGFMGSQGAAPGPYAHQPPLQQLSGGGSGGCAGSGGGSDCSVIGLHGMRLQDIAPPPLSPPALSPSSLLQPSASALLRPPHVPQPGGAPATVPHHPVRPPDTLLSPLSRSRAAFQAASAAMVAACEGRVGVLQEATAMPGAAVPGHAGAAPAKGAAGGKKRTTAAAAVEAAAAAVGKVKDAAQSGTAPAGGGSAEASGAKKELWVWRKDIAGLCVADGASPWLRPPATLCDLWSLWVKGWPGVAPPFADLFEHYGDSWYPSGDFRKRMHELKQLYHWCITKTVEVRGGSREAAAAFWTAKQEHYGRFTASGRTPELKPYWEKFVKPLSTKPDNFVAYVREQRPQDYVSPTKSMAEAERQASAGTRGVRGGVHGGVSGSGSGGGSSSEAGGAALAGGGGGGSSNAPSGGQPAVQLEKPSVTGQHLWMRKREGRVEGMPLKELNTLWAKLPAEERAYWIRRCADEKAAYKIAMASKQQE</sequence>
<feature type="compositionally biased region" description="Gly residues" evidence="1">
    <location>
        <begin position="690"/>
        <end position="699"/>
    </location>
</feature>